<dbReference type="InterPro" id="IPR013187">
    <property type="entry name" value="F-box-assoc_dom_typ3"/>
</dbReference>
<dbReference type="SMART" id="SM00256">
    <property type="entry name" value="FBOX"/>
    <property type="match status" value="1"/>
</dbReference>
<evidence type="ECO:0000313" key="3">
    <source>
        <dbReference type="RefSeq" id="XP_010478550.1"/>
    </source>
</evidence>
<dbReference type="CDD" id="cd22157">
    <property type="entry name" value="F-box_AtFBW1-like"/>
    <property type="match status" value="1"/>
</dbReference>
<keyword evidence="2" id="KW-1185">Reference proteome</keyword>
<dbReference type="InterPro" id="IPR017451">
    <property type="entry name" value="F-box-assoc_interact_dom"/>
</dbReference>
<dbReference type="InterPro" id="IPR001810">
    <property type="entry name" value="F-box_dom"/>
</dbReference>
<accession>A0ABM0WZU9</accession>
<dbReference type="PANTHER" id="PTHR31111">
    <property type="entry name" value="BNAA05G37150D PROTEIN-RELATED"/>
    <property type="match status" value="1"/>
</dbReference>
<proteinExistence type="predicted"/>
<gene>
    <name evidence="3" type="primary">LOC104757501</name>
</gene>
<feature type="domain" description="F-box" evidence="1">
    <location>
        <begin position="10"/>
        <end position="50"/>
    </location>
</feature>
<name>A0ABM0WZU9_CAMSA</name>
<dbReference type="SUPFAM" id="SSF81383">
    <property type="entry name" value="F-box domain"/>
    <property type="match status" value="1"/>
</dbReference>
<dbReference type="Proteomes" id="UP000694864">
    <property type="component" value="Chromosome 17"/>
</dbReference>
<dbReference type="PANTHER" id="PTHR31111:SF130">
    <property type="entry name" value="F-BOX ASSOCIATED UBIQUITINATION EFFECTOR FAMILY PROTEIN"/>
    <property type="match status" value="1"/>
</dbReference>
<evidence type="ECO:0000313" key="2">
    <source>
        <dbReference type="Proteomes" id="UP000694864"/>
    </source>
</evidence>
<dbReference type="GeneID" id="104757501"/>
<protein>
    <submittedName>
        <fullName evidence="3">F-box protein At1g31080-like</fullName>
    </submittedName>
</protein>
<reference evidence="2" key="1">
    <citation type="journal article" date="2014" name="Nat. Commun.">
        <title>The emerging biofuel crop Camelina sativa retains a highly undifferentiated hexaploid genome structure.</title>
        <authorList>
            <person name="Kagale S."/>
            <person name="Koh C."/>
            <person name="Nixon J."/>
            <person name="Bollina V."/>
            <person name="Clarke W.E."/>
            <person name="Tuteja R."/>
            <person name="Spillane C."/>
            <person name="Robinson S.J."/>
            <person name="Links M.G."/>
            <person name="Clarke C."/>
            <person name="Higgins E.E."/>
            <person name="Huebert T."/>
            <person name="Sharpe A.G."/>
            <person name="Parkin I.A."/>
        </authorList>
    </citation>
    <scope>NUCLEOTIDE SEQUENCE [LARGE SCALE GENOMIC DNA]</scope>
    <source>
        <strain evidence="2">cv. DH55</strain>
    </source>
</reference>
<reference evidence="3" key="2">
    <citation type="submission" date="2025-08" db="UniProtKB">
        <authorList>
            <consortium name="RefSeq"/>
        </authorList>
    </citation>
    <scope>IDENTIFICATION</scope>
    <source>
        <tissue evidence="3">Leaf</tissue>
    </source>
</reference>
<dbReference type="NCBIfam" id="TIGR01640">
    <property type="entry name" value="F_box_assoc_1"/>
    <property type="match status" value="1"/>
</dbReference>
<dbReference type="Pfam" id="PF00646">
    <property type="entry name" value="F-box"/>
    <property type="match status" value="1"/>
</dbReference>
<organism evidence="2 3">
    <name type="scientific">Camelina sativa</name>
    <name type="common">False flax</name>
    <name type="synonym">Myagrum sativum</name>
    <dbReference type="NCBI Taxonomy" id="90675"/>
    <lineage>
        <taxon>Eukaryota</taxon>
        <taxon>Viridiplantae</taxon>
        <taxon>Streptophyta</taxon>
        <taxon>Embryophyta</taxon>
        <taxon>Tracheophyta</taxon>
        <taxon>Spermatophyta</taxon>
        <taxon>Magnoliopsida</taxon>
        <taxon>eudicotyledons</taxon>
        <taxon>Gunneridae</taxon>
        <taxon>Pentapetalae</taxon>
        <taxon>rosids</taxon>
        <taxon>malvids</taxon>
        <taxon>Brassicales</taxon>
        <taxon>Brassicaceae</taxon>
        <taxon>Camelineae</taxon>
        <taxon>Camelina</taxon>
    </lineage>
</organism>
<dbReference type="Pfam" id="PF08268">
    <property type="entry name" value="FBA_3"/>
    <property type="match status" value="1"/>
</dbReference>
<evidence type="ECO:0000259" key="1">
    <source>
        <dbReference type="SMART" id="SM00256"/>
    </source>
</evidence>
<dbReference type="RefSeq" id="XP_010478550.1">
    <property type="nucleotide sequence ID" value="XM_010480248.2"/>
</dbReference>
<sequence length="365" mass="42600">MNKGENSDPLPIDLILDILSRLPAKSTDRFRCVSKLWESMLRKPYFTELFFTRSSARRPRLLIRIYQDGEHFLFSSSQPQNPYEKSSSVVYADYQMKFGRDTCYDCKYVHYILTLGTENMRWRKIQTPLISHHLRGEEICISGVLYYLAYDNDDRIYVIGCFDVRSEEFKFLNLHPNLPYQASTRLVNCKGKLGVINLNDDGRFCLRLFLTVLEDVEKQQWSTYAYTLRDDNIVVKGGSYVSVVGMTALGEIVLATTTACQPFYVFYFDPERNTHLRVEIHGVGEDYRWFHSHTVCAFVDHVEDLQFNIMKATSINPTEQKHRPRSTSTSFREDLQLRTVAQRGQDRRTFESNNNFDALSLLEDD</sequence>
<dbReference type="InterPro" id="IPR036047">
    <property type="entry name" value="F-box-like_dom_sf"/>
</dbReference>